<proteinExistence type="inferred from homology"/>
<feature type="binding site" evidence="9">
    <location>
        <position position="122"/>
    </location>
    <ligand>
        <name>NADPH</name>
        <dbReference type="ChEBI" id="CHEBI:57783"/>
    </ligand>
</feature>
<feature type="binding site" evidence="9">
    <location>
        <position position="219"/>
    </location>
    <ligand>
        <name>Mn(2+)</name>
        <dbReference type="ChEBI" id="CHEBI:29035"/>
    </ligand>
</feature>
<keyword evidence="3 9" id="KW-0479">Metal-binding</keyword>
<feature type="binding site" evidence="9">
    <location>
        <position position="150"/>
    </location>
    <ligand>
        <name>1-deoxy-D-xylulose 5-phosphate</name>
        <dbReference type="ChEBI" id="CHEBI:57792"/>
    </ligand>
</feature>
<dbReference type="Gene3D" id="3.40.50.720">
    <property type="entry name" value="NAD(P)-binding Rossmann-like Domain"/>
    <property type="match status" value="1"/>
</dbReference>
<dbReference type="SUPFAM" id="SSF51735">
    <property type="entry name" value="NAD(P)-binding Rossmann-fold domains"/>
    <property type="match status" value="1"/>
</dbReference>
<dbReference type="InterPro" id="IPR026877">
    <property type="entry name" value="DXPR_C"/>
</dbReference>
<evidence type="ECO:0000256" key="2">
    <source>
        <dbReference type="ARBA" id="ARBA00006825"/>
    </source>
</evidence>
<dbReference type="PANTHER" id="PTHR30525:SF0">
    <property type="entry name" value="1-DEOXY-D-XYLULOSE 5-PHOSPHATE REDUCTOISOMERASE, CHLOROPLASTIC"/>
    <property type="match status" value="1"/>
</dbReference>
<evidence type="ECO:0000259" key="11">
    <source>
        <dbReference type="Pfam" id="PF08436"/>
    </source>
</evidence>
<keyword evidence="14" id="KW-1185">Reference proteome</keyword>
<feature type="domain" description="DXP reductoisomerase C-terminal" evidence="12">
    <location>
        <begin position="260"/>
        <end position="380"/>
    </location>
</feature>
<dbReference type="InterPro" id="IPR036169">
    <property type="entry name" value="DXPR_C_sf"/>
</dbReference>
<evidence type="ECO:0000259" key="12">
    <source>
        <dbReference type="Pfam" id="PF13288"/>
    </source>
</evidence>
<dbReference type="UniPathway" id="UPA00056">
    <property type="reaction ID" value="UER00092"/>
</dbReference>
<dbReference type="GO" id="GO:0030604">
    <property type="term" value="F:1-deoxy-D-xylulose-5-phosphate reductoisomerase activity"/>
    <property type="evidence" value="ECO:0007669"/>
    <property type="project" value="UniProtKB-UniRule"/>
</dbReference>
<feature type="binding site" evidence="9">
    <location>
        <position position="13"/>
    </location>
    <ligand>
        <name>NADPH</name>
        <dbReference type="ChEBI" id="CHEBI:57783"/>
    </ligand>
</feature>
<feature type="domain" description="1-deoxy-D-xylulose 5-phosphate reductoisomerase C-terminal" evidence="11">
    <location>
        <begin position="144"/>
        <end position="227"/>
    </location>
</feature>
<dbReference type="AlphaFoldDB" id="A0A1Y5S921"/>
<dbReference type="EC" id="1.1.1.267" evidence="9"/>
<comment type="catalytic activity">
    <reaction evidence="8">
        <text>2-C-methyl-D-erythritol 4-phosphate + NADP(+) = 1-deoxy-D-xylulose 5-phosphate + NADPH + H(+)</text>
        <dbReference type="Rhea" id="RHEA:13717"/>
        <dbReference type="ChEBI" id="CHEBI:15378"/>
        <dbReference type="ChEBI" id="CHEBI:57783"/>
        <dbReference type="ChEBI" id="CHEBI:57792"/>
        <dbReference type="ChEBI" id="CHEBI:58262"/>
        <dbReference type="ChEBI" id="CHEBI:58349"/>
        <dbReference type="EC" id="1.1.1.267"/>
    </reaction>
    <physiologicalReaction direction="right-to-left" evidence="8">
        <dbReference type="Rhea" id="RHEA:13719"/>
    </physiologicalReaction>
</comment>
<evidence type="ECO:0000256" key="1">
    <source>
        <dbReference type="ARBA" id="ARBA00005094"/>
    </source>
</evidence>
<feature type="binding site" evidence="9">
    <location>
        <position position="123"/>
    </location>
    <ligand>
        <name>1-deoxy-D-xylulose 5-phosphate</name>
        <dbReference type="ChEBI" id="CHEBI:57792"/>
    </ligand>
</feature>
<dbReference type="InterPro" id="IPR036291">
    <property type="entry name" value="NAD(P)-bd_dom_sf"/>
</dbReference>
<protein>
    <recommendedName>
        <fullName evidence="9">1-deoxy-D-xylulose 5-phosphate reductoisomerase</fullName>
        <shortName evidence="9">DXP reductoisomerase</shortName>
        <ecNumber evidence="9">1.1.1.267</ecNumber>
    </recommendedName>
    <alternativeName>
        <fullName evidence="9">1-deoxyxylulose-5-phosphate reductoisomerase</fullName>
    </alternativeName>
    <alternativeName>
        <fullName evidence="9">2-C-methyl-D-erythritol 4-phosphate synthase</fullName>
    </alternativeName>
</protein>
<feature type="binding site" evidence="9">
    <location>
        <position position="203"/>
    </location>
    <ligand>
        <name>NADPH</name>
        <dbReference type="ChEBI" id="CHEBI:57783"/>
    </ligand>
</feature>
<dbReference type="Proteomes" id="UP000193409">
    <property type="component" value="Unassembled WGS sequence"/>
</dbReference>
<evidence type="ECO:0000256" key="6">
    <source>
        <dbReference type="ARBA" id="ARBA00023211"/>
    </source>
</evidence>
<keyword evidence="9" id="KW-0460">Magnesium</keyword>
<dbReference type="Pfam" id="PF13288">
    <property type="entry name" value="DXPR_C"/>
    <property type="match status" value="1"/>
</dbReference>
<feature type="binding site" evidence="9">
    <location>
        <position position="12"/>
    </location>
    <ligand>
        <name>NADPH</name>
        <dbReference type="ChEBI" id="CHEBI:57783"/>
    </ligand>
</feature>
<dbReference type="GO" id="GO:0051484">
    <property type="term" value="P:isopentenyl diphosphate biosynthetic process, methylerythritol 4-phosphate pathway involved in terpenoid biosynthetic process"/>
    <property type="evidence" value="ECO:0007669"/>
    <property type="project" value="UniProtKB-ARBA"/>
</dbReference>
<keyword evidence="13" id="KW-0413">Isomerase</keyword>
<evidence type="ECO:0000313" key="13">
    <source>
        <dbReference type="EMBL" id="SLN34572.1"/>
    </source>
</evidence>
<dbReference type="EMBL" id="FWFQ01000009">
    <property type="protein sequence ID" value="SLN34572.1"/>
    <property type="molecule type" value="Genomic_DNA"/>
</dbReference>
<dbReference type="HAMAP" id="MF_00183">
    <property type="entry name" value="DXP_reductoisom"/>
    <property type="match status" value="1"/>
</dbReference>
<dbReference type="Pfam" id="PF08436">
    <property type="entry name" value="DXP_redisom_C"/>
    <property type="match status" value="1"/>
</dbReference>
<feature type="binding site" evidence="9">
    <location>
        <position position="219"/>
    </location>
    <ligand>
        <name>1-deoxy-D-xylulose 5-phosphate</name>
        <dbReference type="ChEBI" id="CHEBI:57792"/>
    </ligand>
</feature>
<evidence type="ECO:0000259" key="10">
    <source>
        <dbReference type="Pfam" id="PF02670"/>
    </source>
</evidence>
<evidence type="ECO:0000256" key="3">
    <source>
        <dbReference type="ARBA" id="ARBA00022723"/>
    </source>
</evidence>
<name>A0A1Y5S921_9RHOB</name>
<dbReference type="Pfam" id="PF02670">
    <property type="entry name" value="DXP_reductoisom"/>
    <property type="match status" value="1"/>
</dbReference>
<gene>
    <name evidence="9 13" type="primary">dxr</name>
    <name evidence="13" type="ORF">PSA7680_01612</name>
</gene>
<dbReference type="OrthoDB" id="9806546at2"/>
<dbReference type="RefSeq" id="WP_085868170.1">
    <property type="nucleotide sequence ID" value="NZ_FWFQ01000009.1"/>
</dbReference>
<feature type="binding site" evidence="9">
    <location>
        <position position="124"/>
    </location>
    <ligand>
        <name>NADPH</name>
        <dbReference type="ChEBI" id="CHEBI:57783"/>
    </ligand>
</feature>
<sequence>MRRISVFGATGSIGRNTLDLVARAPRGSYDVVALTGGANIARLAADARRFNAEIAVTAYPEKLDALRDALAGSGVEAAAGPEALREAAARPADWVMSAIVGAAGLEPGLEAAKTGATLALANKESLVCAGPLLIETARAAGSTILPVDSEHSAVFQALVGEDVARVERLIITASGGAFRDWPLEKLATATVAQASSHPNWDMGQRITIDSASMFNKALELIEAKEFFGIAPEKIEALVHPESLVHALVGFCDGGLMAHVGPPDMRHAIGYALHWPDRGPVPVERLDLAAIGRFTFRAPEAARYPALALARRVMEQGGLSGAVFNAAKEEALTAFIENRIGFLQMAEVVERVLDAVSAREDLENAVISLDNVRAADHLARQTAAETIARAVA</sequence>
<keyword evidence="4 9" id="KW-0521">NADP</keyword>
<keyword evidence="7 9" id="KW-0414">Isoprene biosynthesis</keyword>
<comment type="similarity">
    <text evidence="2 9">Belongs to the DXR family.</text>
</comment>
<dbReference type="SUPFAM" id="SSF55347">
    <property type="entry name" value="Glyceraldehyde-3-phosphate dehydrogenase-like, C-terminal domain"/>
    <property type="match status" value="1"/>
</dbReference>
<feature type="binding site" evidence="9">
    <location>
        <position position="210"/>
    </location>
    <ligand>
        <name>1-deoxy-D-xylulose 5-phosphate</name>
        <dbReference type="ChEBI" id="CHEBI:57792"/>
    </ligand>
</feature>
<feature type="binding site" evidence="9">
    <location>
        <position position="174"/>
    </location>
    <ligand>
        <name>1-deoxy-D-xylulose 5-phosphate</name>
        <dbReference type="ChEBI" id="CHEBI:57792"/>
    </ligand>
</feature>
<reference evidence="13 14" key="1">
    <citation type="submission" date="2017-03" db="EMBL/GenBank/DDBJ databases">
        <authorList>
            <person name="Afonso C.L."/>
            <person name="Miller P.J."/>
            <person name="Scott M.A."/>
            <person name="Spackman E."/>
            <person name="Goraichik I."/>
            <person name="Dimitrov K.M."/>
            <person name="Suarez D.L."/>
            <person name="Swayne D.E."/>
        </authorList>
    </citation>
    <scope>NUCLEOTIDE SEQUENCE [LARGE SCALE GENOMIC DNA]</scope>
    <source>
        <strain evidence="13 14">CECT 7680</strain>
    </source>
</reference>
<dbReference type="GO" id="GO:0030145">
    <property type="term" value="F:manganese ion binding"/>
    <property type="evidence" value="ECO:0007669"/>
    <property type="project" value="TreeGrafter"/>
</dbReference>
<dbReference type="PANTHER" id="PTHR30525">
    <property type="entry name" value="1-DEOXY-D-XYLULOSE 5-PHOSPHATE REDUCTOISOMERASE"/>
    <property type="match status" value="1"/>
</dbReference>
<dbReference type="Gene3D" id="1.10.1740.10">
    <property type="match status" value="1"/>
</dbReference>
<evidence type="ECO:0000256" key="8">
    <source>
        <dbReference type="ARBA" id="ARBA00048543"/>
    </source>
</evidence>
<evidence type="ECO:0000256" key="5">
    <source>
        <dbReference type="ARBA" id="ARBA00023002"/>
    </source>
</evidence>
<dbReference type="SUPFAM" id="SSF69055">
    <property type="entry name" value="1-deoxy-D-xylulose-5-phosphate reductoisomerase, C-terminal domain"/>
    <property type="match status" value="1"/>
</dbReference>
<feature type="binding site" evidence="9">
    <location>
        <position position="39"/>
    </location>
    <ligand>
        <name>NADPH</name>
        <dbReference type="ChEBI" id="CHEBI:57783"/>
    </ligand>
</feature>
<feature type="binding site" evidence="9">
    <location>
        <position position="37"/>
    </location>
    <ligand>
        <name>NADPH</name>
        <dbReference type="ChEBI" id="CHEBI:57783"/>
    </ligand>
</feature>
<accession>A0A1Y5S921</accession>
<feature type="binding site" evidence="9">
    <location>
        <position position="149"/>
    </location>
    <ligand>
        <name>1-deoxy-D-xylulose 5-phosphate</name>
        <dbReference type="ChEBI" id="CHEBI:57792"/>
    </ligand>
</feature>
<feature type="domain" description="1-deoxy-D-xylulose 5-phosphate reductoisomerase N-terminal" evidence="10">
    <location>
        <begin position="4"/>
        <end position="130"/>
    </location>
</feature>
<dbReference type="PIRSF" id="PIRSF006205">
    <property type="entry name" value="Dxp_reductismrs"/>
    <property type="match status" value="1"/>
</dbReference>
<feature type="binding site" evidence="9">
    <location>
        <position position="11"/>
    </location>
    <ligand>
        <name>NADPH</name>
        <dbReference type="ChEBI" id="CHEBI:57783"/>
    </ligand>
</feature>
<feature type="binding site" evidence="9">
    <location>
        <position position="216"/>
    </location>
    <ligand>
        <name>1-deoxy-D-xylulose 5-phosphate</name>
        <dbReference type="ChEBI" id="CHEBI:57792"/>
    </ligand>
</feature>
<comment type="cofactor">
    <cofactor evidence="9">
        <name>Mg(2+)</name>
        <dbReference type="ChEBI" id="CHEBI:18420"/>
    </cofactor>
    <cofactor evidence="9">
        <name>Mn(2+)</name>
        <dbReference type="ChEBI" id="CHEBI:29035"/>
    </cofactor>
</comment>
<feature type="binding site" evidence="9">
    <location>
        <position position="197"/>
    </location>
    <ligand>
        <name>1-deoxy-D-xylulose 5-phosphate</name>
        <dbReference type="ChEBI" id="CHEBI:57792"/>
    </ligand>
</feature>
<feature type="binding site" evidence="9">
    <location>
        <position position="150"/>
    </location>
    <ligand>
        <name>Mn(2+)</name>
        <dbReference type="ChEBI" id="CHEBI:29035"/>
    </ligand>
</feature>
<comment type="function">
    <text evidence="9">Catalyzes the NADPH-dependent rearrangement and reduction of 1-deoxy-D-xylulose-5-phosphate (DXP) to 2-C-methyl-D-erythritol 4-phosphate (MEP).</text>
</comment>
<comment type="pathway">
    <text evidence="1 9">Isoprenoid biosynthesis; isopentenyl diphosphate biosynthesis via DXP pathway; isopentenyl diphosphate from 1-deoxy-D-xylulose 5-phosphate: step 1/6.</text>
</comment>
<dbReference type="InterPro" id="IPR013512">
    <property type="entry name" value="DXP_reductoisomerase_N"/>
</dbReference>
<evidence type="ECO:0000256" key="9">
    <source>
        <dbReference type="HAMAP-Rule" id="MF_00183"/>
    </source>
</evidence>
<feature type="binding site" evidence="9">
    <location>
        <position position="215"/>
    </location>
    <ligand>
        <name>1-deoxy-D-xylulose 5-phosphate</name>
        <dbReference type="ChEBI" id="CHEBI:57792"/>
    </ligand>
</feature>
<comment type="caution">
    <text evidence="9">Lacks conserved residue(s) required for the propagation of feature annotation.</text>
</comment>
<dbReference type="FunFam" id="3.40.50.720:FF:000045">
    <property type="entry name" value="1-deoxy-D-xylulose 5-phosphate reductoisomerase"/>
    <property type="match status" value="1"/>
</dbReference>
<dbReference type="GO" id="GO:0070402">
    <property type="term" value="F:NADPH binding"/>
    <property type="evidence" value="ECO:0007669"/>
    <property type="project" value="InterPro"/>
</dbReference>
<feature type="binding site" evidence="9">
    <location>
        <position position="10"/>
    </location>
    <ligand>
        <name>NADPH</name>
        <dbReference type="ChEBI" id="CHEBI:57783"/>
    </ligand>
</feature>
<evidence type="ECO:0000256" key="7">
    <source>
        <dbReference type="ARBA" id="ARBA00023229"/>
    </source>
</evidence>
<dbReference type="GO" id="GO:0016853">
    <property type="term" value="F:isomerase activity"/>
    <property type="evidence" value="ECO:0007669"/>
    <property type="project" value="UniProtKB-KW"/>
</dbReference>
<organism evidence="13 14">
    <name type="scientific">Pseudoruegeria aquimaris</name>
    <dbReference type="NCBI Taxonomy" id="393663"/>
    <lineage>
        <taxon>Bacteria</taxon>
        <taxon>Pseudomonadati</taxon>
        <taxon>Pseudomonadota</taxon>
        <taxon>Alphaproteobacteria</taxon>
        <taxon>Rhodobacterales</taxon>
        <taxon>Roseobacteraceae</taxon>
        <taxon>Pseudoruegeria</taxon>
    </lineage>
</organism>
<feature type="binding site" evidence="9">
    <location>
        <position position="148"/>
    </location>
    <ligand>
        <name>Mn(2+)</name>
        <dbReference type="ChEBI" id="CHEBI:29035"/>
    </ligand>
</feature>
<keyword evidence="6 9" id="KW-0464">Manganese</keyword>
<evidence type="ECO:0000256" key="4">
    <source>
        <dbReference type="ARBA" id="ARBA00022857"/>
    </source>
</evidence>
<dbReference type="InterPro" id="IPR003821">
    <property type="entry name" value="DXP_reductoisomerase"/>
</dbReference>
<dbReference type="NCBIfam" id="TIGR00243">
    <property type="entry name" value="Dxr"/>
    <property type="match status" value="1"/>
</dbReference>
<keyword evidence="5 9" id="KW-0560">Oxidoreductase</keyword>
<dbReference type="InterPro" id="IPR013644">
    <property type="entry name" value="DXP_reductoisomerase_C"/>
</dbReference>
<evidence type="ECO:0000313" key="14">
    <source>
        <dbReference type="Proteomes" id="UP000193409"/>
    </source>
</evidence>